<dbReference type="STRING" id="52689.AKG39_12600"/>
<dbReference type="EMBL" id="LGYO01000032">
    <property type="protein sequence ID" value="KNZ41320.1"/>
    <property type="molecule type" value="Genomic_DNA"/>
</dbReference>
<keyword evidence="2" id="KW-1185">Reference proteome</keyword>
<evidence type="ECO:0000313" key="1">
    <source>
        <dbReference type="EMBL" id="KNZ41320.1"/>
    </source>
</evidence>
<comment type="caution">
    <text evidence="1">The sequence shown here is derived from an EMBL/GenBank/DDBJ whole genome shotgun (WGS) entry which is preliminary data.</text>
</comment>
<dbReference type="AlphaFoldDB" id="A0A0L6U0H5"/>
<proteinExistence type="predicted"/>
<gene>
    <name evidence="1" type="ORF">AKG39_12600</name>
</gene>
<protein>
    <submittedName>
        <fullName evidence="1">Uncharacterized protein</fullName>
    </submittedName>
</protein>
<accession>A0A0L6U0H5</accession>
<name>A0A0L6U0H5_9FIRM</name>
<reference evidence="2" key="1">
    <citation type="submission" date="2015-07" db="EMBL/GenBank/DDBJ databases">
        <title>Draft genome sequence of Acetobacterium bakii DSM 8293, a potential psychrophilic chemical producer through syngas fermentation.</title>
        <authorList>
            <person name="Song Y."/>
            <person name="Hwang S."/>
            <person name="Cho B.-K."/>
        </authorList>
    </citation>
    <scope>NUCLEOTIDE SEQUENCE [LARGE SCALE GENOMIC DNA]</scope>
    <source>
        <strain evidence="2">DSM 8239</strain>
    </source>
</reference>
<dbReference type="Proteomes" id="UP000036873">
    <property type="component" value="Unassembled WGS sequence"/>
</dbReference>
<sequence>MRVKFDRDVKKHEVSVLEMKESMKDEKKDVKRGEEDDKLGHVFMFFLIFPFRQLNAIMFRNVKLG</sequence>
<organism evidence="1 2">
    <name type="scientific">Acetobacterium bakii</name>
    <dbReference type="NCBI Taxonomy" id="52689"/>
    <lineage>
        <taxon>Bacteria</taxon>
        <taxon>Bacillati</taxon>
        <taxon>Bacillota</taxon>
        <taxon>Clostridia</taxon>
        <taxon>Eubacteriales</taxon>
        <taxon>Eubacteriaceae</taxon>
        <taxon>Acetobacterium</taxon>
    </lineage>
</organism>
<evidence type="ECO:0000313" key="2">
    <source>
        <dbReference type="Proteomes" id="UP000036873"/>
    </source>
</evidence>